<dbReference type="OrthoDB" id="1881135at2759"/>
<dbReference type="Proteomes" id="UP000325577">
    <property type="component" value="Linkage Group LG12"/>
</dbReference>
<keyword evidence="1" id="KW-0812">Transmembrane</keyword>
<dbReference type="EMBL" id="CM018035">
    <property type="protein sequence ID" value="KAA8542000.1"/>
    <property type="molecule type" value="Genomic_DNA"/>
</dbReference>
<dbReference type="PANTHER" id="PTHR35990">
    <property type="entry name" value="GAG1AT PROTEIN"/>
    <property type="match status" value="1"/>
</dbReference>
<dbReference type="PANTHER" id="PTHR35990:SF1">
    <property type="entry name" value="GAG1AT PROTEIN"/>
    <property type="match status" value="1"/>
</dbReference>
<keyword evidence="1" id="KW-1133">Transmembrane helix</keyword>
<feature type="transmembrane region" description="Helical" evidence="1">
    <location>
        <begin position="32"/>
        <end position="50"/>
    </location>
</feature>
<protein>
    <submittedName>
        <fullName evidence="2">Uncharacterized protein</fullName>
    </submittedName>
</protein>
<reference evidence="2 3" key="1">
    <citation type="submission" date="2019-09" db="EMBL/GenBank/DDBJ databases">
        <title>A chromosome-level genome assembly of the Chinese tupelo Nyssa sinensis.</title>
        <authorList>
            <person name="Yang X."/>
            <person name="Kang M."/>
            <person name="Yang Y."/>
            <person name="Xiong H."/>
            <person name="Wang M."/>
            <person name="Zhang Z."/>
            <person name="Wang Z."/>
            <person name="Wu H."/>
            <person name="Ma T."/>
            <person name="Liu J."/>
            <person name="Xi Z."/>
        </authorList>
    </citation>
    <scope>NUCLEOTIDE SEQUENCE [LARGE SCALE GENOMIC DNA]</scope>
    <source>
        <strain evidence="2">J267</strain>
        <tissue evidence="2">Leaf</tissue>
    </source>
</reference>
<proteinExistence type="predicted"/>
<gene>
    <name evidence="2" type="ORF">F0562_023152</name>
</gene>
<keyword evidence="3" id="KW-1185">Reference proteome</keyword>
<organism evidence="2 3">
    <name type="scientific">Nyssa sinensis</name>
    <dbReference type="NCBI Taxonomy" id="561372"/>
    <lineage>
        <taxon>Eukaryota</taxon>
        <taxon>Viridiplantae</taxon>
        <taxon>Streptophyta</taxon>
        <taxon>Embryophyta</taxon>
        <taxon>Tracheophyta</taxon>
        <taxon>Spermatophyta</taxon>
        <taxon>Magnoliopsida</taxon>
        <taxon>eudicotyledons</taxon>
        <taxon>Gunneridae</taxon>
        <taxon>Pentapetalae</taxon>
        <taxon>asterids</taxon>
        <taxon>Cornales</taxon>
        <taxon>Nyssaceae</taxon>
        <taxon>Nyssa</taxon>
    </lineage>
</organism>
<evidence type="ECO:0000313" key="2">
    <source>
        <dbReference type="EMBL" id="KAA8542000.1"/>
    </source>
</evidence>
<evidence type="ECO:0000256" key="1">
    <source>
        <dbReference type="SAM" id="Phobius"/>
    </source>
</evidence>
<evidence type="ECO:0000313" key="3">
    <source>
        <dbReference type="Proteomes" id="UP000325577"/>
    </source>
</evidence>
<accession>A0A5J5BIA3</accession>
<name>A0A5J5BIA3_9ASTE</name>
<keyword evidence="1" id="KW-0472">Membrane</keyword>
<sequence>MGRETKINGSNGGGGFRAKMDYYLYSGDKRHVLAGIAITGVVFGVSWYLMNRVVSVARKPFDSMPHIGKALLRIED</sequence>
<dbReference type="AlphaFoldDB" id="A0A5J5BIA3"/>